<dbReference type="GO" id="GO:1990904">
    <property type="term" value="C:ribonucleoprotein complex"/>
    <property type="evidence" value="ECO:0007669"/>
    <property type="project" value="UniProtKB-KW"/>
</dbReference>
<proteinExistence type="inferred from homology"/>
<reference evidence="6" key="1">
    <citation type="submission" date="2019-12" db="UniProtKB">
        <authorList>
            <consortium name="WormBaseParasite"/>
        </authorList>
    </citation>
    <scope>IDENTIFICATION</scope>
</reference>
<dbReference type="PRINTS" id="PR00881">
    <property type="entry name" value="L7ARS6FAMILY"/>
</dbReference>
<evidence type="ECO:0000313" key="5">
    <source>
        <dbReference type="Proteomes" id="UP000046395"/>
    </source>
</evidence>
<keyword evidence="3" id="KW-0732">Signal</keyword>
<feature type="signal peptide" evidence="3">
    <location>
        <begin position="1"/>
        <end position="23"/>
    </location>
</feature>
<dbReference type="WBParaSite" id="TMUE_2000006706.1">
    <property type="protein sequence ID" value="TMUE_2000006706.1"/>
    <property type="gene ID" value="WBGene00293886"/>
</dbReference>
<comment type="similarity">
    <text evidence="1">Belongs to the eukaryotic ribosomal protein eL8 family.</text>
</comment>
<keyword evidence="2" id="KW-0687">Ribonucleoprotein</keyword>
<dbReference type="SUPFAM" id="SSF55315">
    <property type="entry name" value="L30e-like"/>
    <property type="match status" value="1"/>
</dbReference>
<organism evidence="5 6">
    <name type="scientific">Trichuris muris</name>
    <name type="common">Mouse whipworm</name>
    <dbReference type="NCBI Taxonomy" id="70415"/>
    <lineage>
        <taxon>Eukaryota</taxon>
        <taxon>Metazoa</taxon>
        <taxon>Ecdysozoa</taxon>
        <taxon>Nematoda</taxon>
        <taxon>Enoplea</taxon>
        <taxon>Dorylaimia</taxon>
        <taxon>Trichinellida</taxon>
        <taxon>Trichuridae</taxon>
        <taxon>Trichuris</taxon>
    </lineage>
</organism>
<protein>
    <submittedName>
        <fullName evidence="6">Ribosomal_L7Ae domain-containing protein</fullName>
    </submittedName>
</protein>
<sequence length="221" mass="24750">MCFPTCLKAVLQAALALAHLARAKRQSLGRRVVQSSMKENVTQCTLWYLRMERMGRSNFSTETFNETATQSEDCNISLPESSDFTSRENYDQLCGLVNEIAQPLANRKLAKKLYKLLRKCSQQGKSHCIYGVVSVQKAFRKGATGLCVLAGDVSPIDTYCHIPAVCENKDMPYVYLPSKNHLGAAIGKTVPVMIVLILPHEDYMDLYNEVCERTAQLFDAE</sequence>
<dbReference type="Gene3D" id="3.30.1330.30">
    <property type="match status" value="1"/>
</dbReference>
<feature type="domain" description="Ribosomal protein eL8/eL30/eS12/Gadd45" evidence="4">
    <location>
        <begin position="112"/>
        <end position="206"/>
    </location>
</feature>
<dbReference type="Proteomes" id="UP000046395">
    <property type="component" value="Unassembled WGS sequence"/>
</dbReference>
<dbReference type="InterPro" id="IPR018492">
    <property type="entry name" value="Ribosomal_eL8/Nhp2"/>
</dbReference>
<keyword evidence="5" id="KW-1185">Reference proteome</keyword>
<dbReference type="InterPro" id="IPR029064">
    <property type="entry name" value="Ribosomal_eL30-like_sf"/>
</dbReference>
<evidence type="ECO:0000313" key="6">
    <source>
        <dbReference type="WBParaSite" id="TMUE_2000006706.1"/>
    </source>
</evidence>
<dbReference type="InterPro" id="IPR004038">
    <property type="entry name" value="Ribosomal_eL8/eL30/eS12/Gad45"/>
</dbReference>
<evidence type="ECO:0000256" key="3">
    <source>
        <dbReference type="SAM" id="SignalP"/>
    </source>
</evidence>
<name>A0A5S6QH19_TRIMR</name>
<evidence type="ECO:0000256" key="2">
    <source>
        <dbReference type="ARBA" id="ARBA00023274"/>
    </source>
</evidence>
<feature type="chain" id="PRO_5024301026" evidence="3">
    <location>
        <begin position="24"/>
        <end position="221"/>
    </location>
</feature>
<evidence type="ECO:0000259" key="4">
    <source>
        <dbReference type="Pfam" id="PF01248"/>
    </source>
</evidence>
<evidence type="ECO:0000256" key="1">
    <source>
        <dbReference type="ARBA" id="ARBA00007337"/>
    </source>
</evidence>
<dbReference type="AlphaFoldDB" id="A0A5S6QH19"/>
<dbReference type="Pfam" id="PF01248">
    <property type="entry name" value="Ribosomal_L7Ae"/>
    <property type="match status" value="1"/>
</dbReference>
<dbReference type="STRING" id="70415.A0A5S6QH19"/>
<accession>A0A5S6QH19</accession>